<protein>
    <submittedName>
        <fullName evidence="2">Uncharacterized protein</fullName>
    </submittedName>
</protein>
<evidence type="ECO:0000313" key="3">
    <source>
        <dbReference type="Proteomes" id="UP000554235"/>
    </source>
</evidence>
<gene>
    <name evidence="2" type="ORF">FALBO_3434</name>
</gene>
<proteinExistence type="predicted"/>
<comment type="caution">
    <text evidence="2">The sequence shown here is derived from an EMBL/GenBank/DDBJ whole genome shotgun (WGS) entry which is preliminary data.</text>
</comment>
<feature type="region of interest" description="Disordered" evidence="1">
    <location>
        <begin position="631"/>
        <end position="652"/>
    </location>
</feature>
<evidence type="ECO:0000313" key="2">
    <source>
        <dbReference type="EMBL" id="KAF4469665.1"/>
    </source>
</evidence>
<keyword evidence="3" id="KW-1185">Reference proteome</keyword>
<feature type="compositionally biased region" description="Basic and acidic residues" evidence="1">
    <location>
        <begin position="634"/>
        <end position="650"/>
    </location>
</feature>
<feature type="compositionally biased region" description="Basic and acidic residues" evidence="1">
    <location>
        <begin position="671"/>
        <end position="683"/>
    </location>
</feature>
<dbReference type="Proteomes" id="UP000554235">
    <property type="component" value="Unassembled WGS sequence"/>
</dbReference>
<name>A0A8H4PEL4_9HYPO</name>
<evidence type="ECO:0000256" key="1">
    <source>
        <dbReference type="SAM" id="MobiDB-lite"/>
    </source>
</evidence>
<dbReference type="OrthoDB" id="5152434at2759"/>
<accession>A0A8H4PEL4</accession>
<sequence>MATPSSTDVDSRRSNKRKRADDTDGQDDKDTKRKCFKDEDSVREQAREHQILTARMPINALTSTWSLGKNRRLDLKHVQTLCTIFAQGGLNRKAEENHLLVLCRRADVSKMIDHLQRQGQLESPGASSVELPFFKDWLSVNRGSLVEIMAGQHRVKALEAYARQTGAAEEELWWTCEFYDQGKFYRSPTPDGLGYGALPSVILTRPNHMIDTLPPTLNLKLRVNRQDPAMADSHGQVWMQVVAASRQDPQLFHGKAADIEEQMIDILQLGSEKLFPTRRLATIWRNQRWREMATRWCETSIGRATFKISAWDWMISCRIDDTLSQLPGDAANTVELSDWKKMSDSLGLSHTGDQVRRLFYPKVPPSAAAATLAHTAKRQPGFLAAIDDMGYYELYKRIANTRQLRFPNIHRIVSLTKEEGKVLSQVMGHVVAWLNEAPTMIVNRRDNNKPPLRADITARLEHCSDQTVRAAEKRLGTFVWDPDHIISAPETASILLQHEVLDFVLQHLADFRNPAVKLYLEQAPREVEVAQYTKRFSHETWSEVLTIVQRWVGQGFHSEWMQRPPRSDDICHSNGHAQSAGGFRRADGLSLTESFRNTVKEDPELGADAAFLGKLDSRAFEAALSGWFARQQGHHHDDPHQRPDMRRAEGESVPATIDAARNLYEEQGVSAREKAMRGSKGDDPTVVLDSDDGGSSRSDSPFLTETARVPVHPVGATEPVSSHARAATLERHPLPENRQVGRRPKQKENNKGTPRAVVLTSQSTGSRGKELRTGRLPSSASPRPERTGAAGPTRRVQHHDDDEPLWARGVEAT</sequence>
<feature type="compositionally biased region" description="Basic and acidic residues" evidence="1">
    <location>
        <begin position="9"/>
        <end position="42"/>
    </location>
</feature>
<dbReference type="AlphaFoldDB" id="A0A8H4PEL4"/>
<feature type="region of interest" description="Disordered" evidence="1">
    <location>
        <begin position="1"/>
        <end position="42"/>
    </location>
</feature>
<organism evidence="2 3">
    <name type="scientific">Fusarium albosuccineum</name>
    <dbReference type="NCBI Taxonomy" id="1237068"/>
    <lineage>
        <taxon>Eukaryota</taxon>
        <taxon>Fungi</taxon>
        <taxon>Dikarya</taxon>
        <taxon>Ascomycota</taxon>
        <taxon>Pezizomycotina</taxon>
        <taxon>Sordariomycetes</taxon>
        <taxon>Hypocreomycetidae</taxon>
        <taxon>Hypocreales</taxon>
        <taxon>Nectriaceae</taxon>
        <taxon>Fusarium</taxon>
        <taxon>Fusarium decemcellulare species complex</taxon>
    </lineage>
</organism>
<reference evidence="2 3" key="1">
    <citation type="submission" date="2020-01" db="EMBL/GenBank/DDBJ databases">
        <title>Identification and distribution of gene clusters putatively required for synthesis of sphingolipid metabolism inhibitors in phylogenetically diverse species of the filamentous fungus Fusarium.</title>
        <authorList>
            <person name="Kim H.-S."/>
            <person name="Busman M."/>
            <person name="Brown D.W."/>
            <person name="Divon H."/>
            <person name="Uhlig S."/>
            <person name="Proctor R.H."/>
        </authorList>
    </citation>
    <scope>NUCLEOTIDE SEQUENCE [LARGE SCALE GENOMIC DNA]</scope>
    <source>
        <strain evidence="2 3">NRRL 20459</strain>
    </source>
</reference>
<feature type="region of interest" description="Disordered" evidence="1">
    <location>
        <begin position="670"/>
        <end position="813"/>
    </location>
</feature>
<dbReference type="EMBL" id="JAADYS010000448">
    <property type="protein sequence ID" value="KAF4469665.1"/>
    <property type="molecule type" value="Genomic_DNA"/>
</dbReference>